<dbReference type="EC" id="6.-.-.-" evidence="2"/>
<sequence length="542" mass="62791">MHIQPVHLPRRHSLSDLYIHDFERVSALYEYPPYRQDSFDRRWQKVTRAENRADRSALAEALHVYNERVNRHQAVLDNIRLLERRDSVVVIGGQQAGVMTGPLYTISKAVTILQLAREQQEKLGVPVVPVFWIAGEDHDLLEVNHVWVTGEDMRLRKVRMGQDDGFKRSIGLRPLTLSEVDTFLKAVADAHPDSHYKNTWLHKLRQLAEQSKTWSDWFAQIFHWFFARAGLVLFDSAAGEFKQVAAPFYARLIEEAERLNEAVLAGTRHVEQLGFRPQVEVLPQQANLFVEENGERQLLLKQGDAYTSKGEGAHYTASQLKDLACTQPEKFSTNVVSRPLLQDYLFPTLACVLGPGEIAYWGQYRQAFTLFGHQMPVLHPRVGFTLVERPVAKTMQSFDLSPIDAMFRLDDFREQWLRTQEDIDVEALFSQLAEGMAQLHETTLQPLRSVNRGVEELAAKNRERILRELEYLEGQVQKAIRLKHRAVLQQFDRVQLSLMPHGKLQERVYNVFRYVNLYGRDWLDTLIGERLDLTHSHYMVYL</sequence>
<keyword evidence="1 2" id="KW-0436">Ligase</keyword>
<evidence type="ECO:0000313" key="6">
    <source>
        <dbReference type="Proteomes" id="UP000188603"/>
    </source>
</evidence>
<feature type="domain" description="Bacillithiol biosynthesis BshC C-terminal coiled-coil" evidence="4">
    <location>
        <begin position="384"/>
        <end position="542"/>
    </location>
</feature>
<protein>
    <recommendedName>
        <fullName evidence="2">Putative cysteine ligase BshC</fullName>
        <ecNumber evidence="2">6.-.-.-</ecNumber>
    </recommendedName>
</protein>
<dbReference type="InterPro" id="IPR055398">
    <property type="entry name" value="Rossmann-like_BshC"/>
</dbReference>
<comment type="function">
    <text evidence="2">Involved in bacillithiol (BSH) biosynthesis. May catalyze the last step of the pathway, the addition of cysteine to glucosamine malate (GlcN-Mal) to generate BSH.</text>
</comment>
<dbReference type="GO" id="GO:0016874">
    <property type="term" value="F:ligase activity"/>
    <property type="evidence" value="ECO:0007669"/>
    <property type="project" value="UniProtKB-UniRule"/>
</dbReference>
<evidence type="ECO:0000259" key="3">
    <source>
        <dbReference type="Pfam" id="PF10079"/>
    </source>
</evidence>
<evidence type="ECO:0000313" key="5">
    <source>
        <dbReference type="EMBL" id="AQS55508.1"/>
    </source>
</evidence>
<dbReference type="Pfam" id="PF10079">
    <property type="entry name" value="Rossmann-like_BshC"/>
    <property type="match status" value="1"/>
</dbReference>
<dbReference type="HAMAP" id="MF_01867">
    <property type="entry name" value="BshC"/>
    <property type="match status" value="1"/>
</dbReference>
<accession>A0A1U9K655</accession>
<dbReference type="EMBL" id="CP019699">
    <property type="protein sequence ID" value="AQS55508.1"/>
    <property type="molecule type" value="Genomic_DNA"/>
</dbReference>
<dbReference type="InterPro" id="IPR011199">
    <property type="entry name" value="Bacillithiol_biosynth_BshC"/>
</dbReference>
<dbReference type="AlphaFoldDB" id="A0A1U9K655"/>
<dbReference type="STRING" id="1471761.B0W44_06625"/>
<dbReference type="PIRSF" id="PIRSF012535">
    <property type="entry name" value="UCP012535"/>
    <property type="match status" value="1"/>
</dbReference>
<dbReference type="Proteomes" id="UP000188603">
    <property type="component" value="Chromosome"/>
</dbReference>
<keyword evidence="6" id="KW-1185">Reference proteome</keyword>
<proteinExistence type="inferred from homology"/>
<feature type="domain" description="Bacillithiol biosynthesis BshC N-terminal Rossmann-like" evidence="3">
    <location>
        <begin position="1"/>
        <end position="381"/>
    </location>
</feature>
<reference evidence="5 6" key="1">
    <citation type="journal article" date="2015" name="Int. J. Syst. Evol. Microbiol.">
        <title>Novibacillus thermophilus gen. nov., sp. nov., a Gram-staining-negative and moderately thermophilic member of the family Thermoactinomycetaceae.</title>
        <authorList>
            <person name="Yang G."/>
            <person name="Chen J."/>
            <person name="Zhou S."/>
        </authorList>
    </citation>
    <scope>NUCLEOTIDE SEQUENCE [LARGE SCALE GENOMIC DNA]</scope>
    <source>
        <strain evidence="5 6">SG-1</strain>
    </source>
</reference>
<name>A0A1U9K655_9BACL</name>
<dbReference type="OrthoDB" id="9765151at2"/>
<evidence type="ECO:0000256" key="1">
    <source>
        <dbReference type="ARBA" id="ARBA00022598"/>
    </source>
</evidence>
<evidence type="ECO:0000259" key="4">
    <source>
        <dbReference type="Pfam" id="PF24850"/>
    </source>
</evidence>
<dbReference type="InterPro" id="IPR055399">
    <property type="entry name" value="CC_BshC"/>
</dbReference>
<dbReference type="NCBIfam" id="TIGR03998">
    <property type="entry name" value="thiol_BshC"/>
    <property type="match status" value="1"/>
</dbReference>
<gene>
    <name evidence="2" type="primary">bshC</name>
    <name evidence="5" type="ORF">B0W44_06625</name>
</gene>
<comment type="similarity">
    <text evidence="2">Belongs to the BshC family.</text>
</comment>
<evidence type="ECO:0000256" key="2">
    <source>
        <dbReference type="HAMAP-Rule" id="MF_01867"/>
    </source>
</evidence>
<dbReference type="RefSeq" id="WP_077719370.1">
    <property type="nucleotide sequence ID" value="NZ_CP019699.1"/>
</dbReference>
<dbReference type="KEGG" id="ntr:B0W44_06625"/>
<dbReference type="Pfam" id="PF24850">
    <property type="entry name" value="CC_BshC"/>
    <property type="match status" value="1"/>
</dbReference>
<organism evidence="5 6">
    <name type="scientific">Novibacillus thermophilus</name>
    <dbReference type="NCBI Taxonomy" id="1471761"/>
    <lineage>
        <taxon>Bacteria</taxon>
        <taxon>Bacillati</taxon>
        <taxon>Bacillota</taxon>
        <taxon>Bacilli</taxon>
        <taxon>Bacillales</taxon>
        <taxon>Thermoactinomycetaceae</taxon>
        <taxon>Novibacillus</taxon>
    </lineage>
</organism>